<organism evidence="1 2">
    <name type="scientific">Pedobacter antarcticus 4BY</name>
    <dbReference type="NCBI Taxonomy" id="1358423"/>
    <lineage>
        <taxon>Bacteria</taxon>
        <taxon>Pseudomonadati</taxon>
        <taxon>Bacteroidota</taxon>
        <taxon>Sphingobacteriia</taxon>
        <taxon>Sphingobacteriales</taxon>
        <taxon>Sphingobacteriaceae</taxon>
        <taxon>Pedobacter</taxon>
    </lineage>
</organism>
<sequence length="130" mass="14313">MKRIILALSILTVILAGCKKHDNQGDASSGDGVIGTWQSVAVLNDIGNGKTPWRDLPAKDRTLIYLYANGTAKGLNDYKSYTLEDEGRIIFTKADNSKISLIYTLANNKEMIMTQGACIEACLIRYIKVK</sequence>
<protein>
    <recommendedName>
        <fullName evidence="3">Lipocalin-like domain-containing protein</fullName>
    </recommendedName>
</protein>
<comment type="caution">
    <text evidence="1">The sequence shown here is derived from an EMBL/GenBank/DDBJ whole genome shotgun (WGS) entry which is preliminary data.</text>
</comment>
<dbReference type="PROSITE" id="PS51257">
    <property type="entry name" value="PROKAR_LIPOPROTEIN"/>
    <property type="match status" value="1"/>
</dbReference>
<reference evidence="1 2" key="1">
    <citation type="journal article" date="1992" name="Int. J. Syst. Bacteriol.">
        <title>Sphingobacterium antarcticus sp. nov. a Psychrotrophic Bacterium from the Soils of Schirmacher Oasis, Antarctica.</title>
        <authorList>
            <person name="Shivaji S."/>
            <person name="Ray M.K."/>
            <person name="Rao N.S."/>
            <person name="Saiserr L."/>
            <person name="Jagannadham M.V."/>
            <person name="Kumar G.S."/>
            <person name="Reddy G."/>
            <person name="Bhargava P.M."/>
        </authorList>
    </citation>
    <scope>NUCLEOTIDE SEQUENCE [LARGE SCALE GENOMIC DNA]</scope>
    <source>
        <strain evidence="1 2">4BY</strain>
    </source>
</reference>
<evidence type="ECO:0000313" key="2">
    <source>
        <dbReference type="Proteomes" id="UP000028007"/>
    </source>
</evidence>
<dbReference type="RefSeq" id="WP_037437997.1">
    <property type="nucleotide sequence ID" value="NZ_JNFF01000013.1"/>
</dbReference>
<evidence type="ECO:0000313" key="1">
    <source>
        <dbReference type="EMBL" id="KEQ31560.1"/>
    </source>
</evidence>
<dbReference type="Proteomes" id="UP000028007">
    <property type="component" value="Unassembled WGS sequence"/>
</dbReference>
<accession>A0A081PLI7</accession>
<proteinExistence type="predicted"/>
<dbReference type="EMBL" id="JNFF01000013">
    <property type="protein sequence ID" value="KEQ31560.1"/>
    <property type="molecule type" value="Genomic_DNA"/>
</dbReference>
<gene>
    <name evidence="1" type="ORF">N180_11190</name>
</gene>
<evidence type="ECO:0008006" key="3">
    <source>
        <dbReference type="Google" id="ProtNLM"/>
    </source>
</evidence>
<dbReference type="OrthoDB" id="955522at2"/>
<dbReference type="AlphaFoldDB" id="A0A081PLI7"/>
<keyword evidence="2" id="KW-1185">Reference proteome</keyword>
<name>A0A081PLI7_9SPHI</name>